<feature type="chain" id="PRO_5032595437" description="Lipoprotein" evidence="2">
    <location>
        <begin position="20"/>
        <end position="125"/>
    </location>
</feature>
<feature type="signal peptide" evidence="2">
    <location>
        <begin position="1"/>
        <end position="19"/>
    </location>
</feature>
<evidence type="ECO:0008006" key="5">
    <source>
        <dbReference type="Google" id="ProtNLM"/>
    </source>
</evidence>
<dbReference type="Proteomes" id="UP000580654">
    <property type="component" value="Unassembled WGS sequence"/>
</dbReference>
<keyword evidence="2" id="KW-0732">Signal</keyword>
<name>A0A840XVZ1_9PROT</name>
<sequence>MLSTTFRATVLALTLGALAACSSDPLNTAGRRDGAPGNPPSTATQRAVDSVTGDRTPADGRPGNPTGTAAERAFDRAAGTDVSGAYPRQDDCSPGNPPGTQVSRALGTTDPSTCPTPAERRRNRR</sequence>
<evidence type="ECO:0000256" key="1">
    <source>
        <dbReference type="SAM" id="MobiDB-lite"/>
    </source>
</evidence>
<feature type="region of interest" description="Disordered" evidence="1">
    <location>
        <begin position="23"/>
        <end position="125"/>
    </location>
</feature>
<dbReference type="RefSeq" id="WP_184513894.1">
    <property type="nucleotide sequence ID" value="NZ_JACIJD010000002.1"/>
</dbReference>
<evidence type="ECO:0000313" key="3">
    <source>
        <dbReference type="EMBL" id="MBB5692695.1"/>
    </source>
</evidence>
<evidence type="ECO:0000313" key="4">
    <source>
        <dbReference type="Proteomes" id="UP000580654"/>
    </source>
</evidence>
<protein>
    <recommendedName>
        <fullName evidence="5">Lipoprotein</fullName>
    </recommendedName>
</protein>
<evidence type="ECO:0000256" key="2">
    <source>
        <dbReference type="SAM" id="SignalP"/>
    </source>
</evidence>
<reference evidence="3 4" key="1">
    <citation type="submission" date="2020-08" db="EMBL/GenBank/DDBJ databases">
        <title>Genomic Encyclopedia of Type Strains, Phase IV (KMG-IV): sequencing the most valuable type-strain genomes for metagenomic binning, comparative biology and taxonomic classification.</title>
        <authorList>
            <person name="Goeker M."/>
        </authorList>
    </citation>
    <scope>NUCLEOTIDE SEQUENCE [LARGE SCALE GENOMIC DNA]</scope>
    <source>
        <strain evidence="3 4">DSM 25622</strain>
    </source>
</reference>
<comment type="caution">
    <text evidence="3">The sequence shown here is derived from an EMBL/GenBank/DDBJ whole genome shotgun (WGS) entry which is preliminary data.</text>
</comment>
<organism evidence="3 4">
    <name type="scientific">Muricoccus pecuniae</name>
    <dbReference type="NCBI Taxonomy" id="693023"/>
    <lineage>
        <taxon>Bacteria</taxon>
        <taxon>Pseudomonadati</taxon>
        <taxon>Pseudomonadota</taxon>
        <taxon>Alphaproteobacteria</taxon>
        <taxon>Acetobacterales</taxon>
        <taxon>Roseomonadaceae</taxon>
        <taxon>Muricoccus</taxon>
    </lineage>
</organism>
<proteinExistence type="predicted"/>
<dbReference type="AlphaFoldDB" id="A0A840XVZ1"/>
<dbReference type="PROSITE" id="PS51257">
    <property type="entry name" value="PROKAR_LIPOPROTEIN"/>
    <property type="match status" value="1"/>
</dbReference>
<gene>
    <name evidence="3" type="ORF">FHS87_000710</name>
</gene>
<accession>A0A840XVZ1</accession>
<keyword evidence="4" id="KW-1185">Reference proteome</keyword>
<dbReference type="EMBL" id="JACIJD010000002">
    <property type="protein sequence ID" value="MBB5692695.1"/>
    <property type="molecule type" value="Genomic_DNA"/>
</dbReference>